<dbReference type="PROSITE" id="PS50043">
    <property type="entry name" value="HTH_LUXR_2"/>
    <property type="match status" value="1"/>
</dbReference>
<keyword evidence="1" id="KW-0805">Transcription regulation</keyword>
<keyword evidence="3" id="KW-0804">Transcription</keyword>
<dbReference type="InterPro" id="IPR000792">
    <property type="entry name" value="Tscrpt_reg_LuxR_C"/>
</dbReference>
<dbReference type="Pfam" id="PF25873">
    <property type="entry name" value="WHD_MalT"/>
    <property type="match status" value="1"/>
</dbReference>
<dbReference type="SMART" id="SM00421">
    <property type="entry name" value="HTH_LUXR"/>
    <property type="match status" value="1"/>
</dbReference>
<dbReference type="RefSeq" id="WP_114134462.1">
    <property type="nucleotide sequence ID" value="NZ_CP068434.1"/>
</dbReference>
<gene>
    <name evidence="6" type="ORF">DDK22_26220</name>
</gene>
<dbReference type="SUPFAM" id="SSF46894">
    <property type="entry name" value="C-terminal effector domain of the bipartite response regulators"/>
    <property type="match status" value="1"/>
</dbReference>
<evidence type="ECO:0000256" key="4">
    <source>
        <dbReference type="SAM" id="MobiDB-lite"/>
    </source>
</evidence>
<comment type="caution">
    <text evidence="6">The sequence shown here is derived from an EMBL/GenBank/DDBJ whole genome shotgun (WGS) entry which is preliminary data.</text>
</comment>
<dbReference type="CDD" id="cd06170">
    <property type="entry name" value="LuxR_C_like"/>
    <property type="match status" value="1"/>
</dbReference>
<dbReference type="GO" id="GO:0006355">
    <property type="term" value="P:regulation of DNA-templated transcription"/>
    <property type="evidence" value="ECO:0007669"/>
    <property type="project" value="InterPro"/>
</dbReference>
<dbReference type="GO" id="GO:0003677">
    <property type="term" value="F:DNA binding"/>
    <property type="evidence" value="ECO:0007669"/>
    <property type="project" value="UniProtKB-KW"/>
</dbReference>
<feature type="region of interest" description="Disordered" evidence="4">
    <location>
        <begin position="935"/>
        <end position="954"/>
    </location>
</feature>
<evidence type="ECO:0000313" key="7">
    <source>
        <dbReference type="Proteomes" id="UP000253501"/>
    </source>
</evidence>
<dbReference type="InterPro" id="IPR027417">
    <property type="entry name" value="P-loop_NTPase"/>
</dbReference>
<proteinExistence type="predicted"/>
<protein>
    <submittedName>
        <fullName evidence="6">Helix-turn-helix transcriptional regulator</fullName>
    </submittedName>
</protein>
<dbReference type="SUPFAM" id="SSF48452">
    <property type="entry name" value="TPR-like"/>
    <property type="match status" value="1"/>
</dbReference>
<feature type="domain" description="HTH luxR-type" evidence="5">
    <location>
        <begin position="875"/>
        <end position="940"/>
    </location>
</feature>
<dbReference type="Gene3D" id="1.10.10.10">
    <property type="entry name" value="Winged helix-like DNA-binding domain superfamily/Winged helix DNA-binding domain"/>
    <property type="match status" value="1"/>
</dbReference>
<evidence type="ECO:0000256" key="3">
    <source>
        <dbReference type="ARBA" id="ARBA00023163"/>
    </source>
</evidence>
<sequence>MPQTPANPPAAPRSQPAAPVSQPSRPASLRSAARVVARERLLAQLTEARRRRCIVLQGPAGYGKTALLTAWRLDLLALGFDMAALTLEPADNERQRWLDRLLGCLSEVSPALTREAMVLADRGTDDEAIERAIIALVRGIAAHPCDVTLVLDDVHHLTAPRVLEPLQWLLDYAPANFHVVLASRVALPLSLGRLRDQGMLLELDQRDLRFTLAESQHFLRAQLGDISPRDARMLHELTDGWVAGLQLFAAHWKRKKANASGLTFATGFVQASVQDAGAFAEYFEREVLSRLAPDEAELLVRAAACERFTASLCEALGEQALGEGEILALLARLEQENLFITPAQGPERESWYRLHPLLRETLAQRFRSRSEAQQRAVHAAAWRWFRDHRMLEEAVRHAVLAGDADTAADLVQRYADTLIMRGEVRKALGLLRAIPADQVQARPELRLLALRTQMFSRDLDACAAAADRLEADIPPADTSLRYRLALLRFSLVLLRDDSQGALALLPQIENVPADMPALFVGSRNNLLSWLYMHLGDYERARRIQTEAPPLVIDGVPLLGTASGMLNGRCMIGFSHALEGNMIQAERVARDVLREVEQAGHGGAGAEPEYFAAALLGEALYEQNDLEAARRLLEDRVDVLERVSIPDSVLRVHTVLAAAHWICGHRLDAFAQLERLEDYGTQLRLDRLVAQSLANQIRLHLASGDIAAAEAALTRLDAIAARHRNAPRGSLDAIHMVTERAHLLLSLAHDDMRGAEARTAALIAYCEARGWQRHVAQMHMLAAVVASRRGDAEAARAHVLEGLRRGHRLGLMRSVIDACPGALGQIVRVASDTTLDPVLAFYVERLQATVPPRAAEAGAAGGTAAAATPAGGPARADARFEELSDREADVVRLLGQALPNKKIARTLGLSPETVKWHLRNIFRKLGVSSRDEAVARARDRELDQAGGAQPPDAPH</sequence>
<dbReference type="Proteomes" id="UP000253501">
    <property type="component" value="Unassembled WGS sequence"/>
</dbReference>
<dbReference type="PRINTS" id="PR00038">
    <property type="entry name" value="HTHLUXR"/>
</dbReference>
<dbReference type="Gene3D" id="1.25.40.10">
    <property type="entry name" value="Tetratricopeptide repeat domain"/>
    <property type="match status" value="1"/>
</dbReference>
<organism evidence="6 7">
    <name type="scientific">Cupriavidus necator</name>
    <name type="common">Alcaligenes eutrophus</name>
    <name type="synonym">Ralstonia eutropha</name>
    <dbReference type="NCBI Taxonomy" id="106590"/>
    <lineage>
        <taxon>Bacteria</taxon>
        <taxon>Pseudomonadati</taxon>
        <taxon>Pseudomonadota</taxon>
        <taxon>Betaproteobacteria</taxon>
        <taxon>Burkholderiales</taxon>
        <taxon>Burkholderiaceae</taxon>
        <taxon>Cupriavidus</taxon>
    </lineage>
</organism>
<dbReference type="EMBL" id="QDHA01000072">
    <property type="protein sequence ID" value="RCJ05497.1"/>
    <property type="molecule type" value="Genomic_DNA"/>
</dbReference>
<dbReference type="Pfam" id="PF00196">
    <property type="entry name" value="GerE"/>
    <property type="match status" value="1"/>
</dbReference>
<dbReference type="InterPro" id="IPR011990">
    <property type="entry name" value="TPR-like_helical_dom_sf"/>
</dbReference>
<dbReference type="PANTHER" id="PTHR44688">
    <property type="entry name" value="DNA-BINDING TRANSCRIPTIONAL ACTIVATOR DEVR_DOSR"/>
    <property type="match status" value="1"/>
</dbReference>
<dbReference type="InterPro" id="IPR041617">
    <property type="entry name" value="TPR_MalT"/>
</dbReference>
<dbReference type="Pfam" id="PF17874">
    <property type="entry name" value="TPR_MalT"/>
    <property type="match status" value="1"/>
</dbReference>
<dbReference type="InterPro" id="IPR059106">
    <property type="entry name" value="WHD_MalT"/>
</dbReference>
<feature type="compositionally biased region" description="Low complexity" evidence="4">
    <location>
        <begin position="12"/>
        <end position="29"/>
    </location>
</feature>
<keyword evidence="2" id="KW-0238">DNA-binding</keyword>
<dbReference type="AlphaFoldDB" id="A0A367PE47"/>
<feature type="region of interest" description="Disordered" evidence="4">
    <location>
        <begin position="1"/>
        <end position="29"/>
    </location>
</feature>
<evidence type="ECO:0000256" key="2">
    <source>
        <dbReference type="ARBA" id="ARBA00023125"/>
    </source>
</evidence>
<dbReference type="SUPFAM" id="SSF52540">
    <property type="entry name" value="P-loop containing nucleoside triphosphate hydrolases"/>
    <property type="match status" value="1"/>
</dbReference>
<evidence type="ECO:0000256" key="1">
    <source>
        <dbReference type="ARBA" id="ARBA00023015"/>
    </source>
</evidence>
<feature type="compositionally biased region" description="Pro residues" evidence="4">
    <location>
        <begin position="1"/>
        <end position="11"/>
    </location>
</feature>
<reference evidence="6 7" key="1">
    <citation type="submission" date="2018-04" db="EMBL/GenBank/DDBJ databases">
        <title>Cupriavidus necator CR12 genome sequencing and assembly.</title>
        <authorList>
            <person name="Ben Fekih I."/>
            <person name="Mazhar H.S."/>
            <person name="Bello S.K."/>
            <person name="Rensing C."/>
        </authorList>
    </citation>
    <scope>NUCLEOTIDE SEQUENCE [LARGE SCALE GENOMIC DNA]</scope>
    <source>
        <strain evidence="6 7">CR12</strain>
    </source>
</reference>
<dbReference type="Gene3D" id="3.40.50.300">
    <property type="entry name" value="P-loop containing nucleotide triphosphate hydrolases"/>
    <property type="match status" value="1"/>
</dbReference>
<evidence type="ECO:0000259" key="5">
    <source>
        <dbReference type="PROSITE" id="PS50043"/>
    </source>
</evidence>
<dbReference type="InterPro" id="IPR036388">
    <property type="entry name" value="WH-like_DNA-bd_sf"/>
</dbReference>
<dbReference type="InterPro" id="IPR016032">
    <property type="entry name" value="Sig_transdc_resp-reg_C-effctor"/>
</dbReference>
<name>A0A367PE47_CUPNE</name>
<dbReference type="PANTHER" id="PTHR44688:SF16">
    <property type="entry name" value="DNA-BINDING TRANSCRIPTIONAL ACTIVATOR DEVR_DOSR"/>
    <property type="match status" value="1"/>
</dbReference>
<evidence type="ECO:0000313" key="6">
    <source>
        <dbReference type="EMBL" id="RCJ05497.1"/>
    </source>
</evidence>
<accession>A0A367PE47</accession>